<dbReference type="OrthoDB" id="6434744at2759"/>
<sequence length="149" mass="16756">MMIKKCILSEETPTIVRFHVTVLSIDSIDEGSMTYVADIFIFLSVDVRGRHLHVAELEGRPTTAAGEHDVEVPSAPDQLAEEDVATRLLLQECQESHLPGDDHSQPLHMAIQRQDHSVHGQIDPRAVLRHEVRSLPPRHTDMFLENGEL</sequence>
<evidence type="ECO:0000313" key="2">
    <source>
        <dbReference type="Proteomes" id="UP000499080"/>
    </source>
</evidence>
<organism evidence="1 2">
    <name type="scientific">Araneus ventricosus</name>
    <name type="common">Orbweaver spider</name>
    <name type="synonym">Epeira ventricosa</name>
    <dbReference type="NCBI Taxonomy" id="182803"/>
    <lineage>
        <taxon>Eukaryota</taxon>
        <taxon>Metazoa</taxon>
        <taxon>Ecdysozoa</taxon>
        <taxon>Arthropoda</taxon>
        <taxon>Chelicerata</taxon>
        <taxon>Arachnida</taxon>
        <taxon>Araneae</taxon>
        <taxon>Araneomorphae</taxon>
        <taxon>Entelegynae</taxon>
        <taxon>Araneoidea</taxon>
        <taxon>Araneidae</taxon>
        <taxon>Araneus</taxon>
    </lineage>
</organism>
<dbReference type="EMBL" id="BGPR01002490">
    <property type="protein sequence ID" value="GBM74352.1"/>
    <property type="molecule type" value="Genomic_DNA"/>
</dbReference>
<dbReference type="Proteomes" id="UP000499080">
    <property type="component" value="Unassembled WGS sequence"/>
</dbReference>
<name>A0A4Y2IAB3_ARAVE</name>
<protein>
    <submittedName>
        <fullName evidence="1">Uncharacterized protein</fullName>
    </submittedName>
</protein>
<accession>A0A4Y2IAB3</accession>
<evidence type="ECO:0000313" key="1">
    <source>
        <dbReference type="EMBL" id="GBM74352.1"/>
    </source>
</evidence>
<reference evidence="1 2" key="1">
    <citation type="journal article" date="2019" name="Sci. Rep.">
        <title>Orb-weaving spider Araneus ventricosus genome elucidates the spidroin gene catalogue.</title>
        <authorList>
            <person name="Kono N."/>
            <person name="Nakamura H."/>
            <person name="Ohtoshi R."/>
            <person name="Moran D.A.P."/>
            <person name="Shinohara A."/>
            <person name="Yoshida Y."/>
            <person name="Fujiwara M."/>
            <person name="Mori M."/>
            <person name="Tomita M."/>
            <person name="Arakawa K."/>
        </authorList>
    </citation>
    <scope>NUCLEOTIDE SEQUENCE [LARGE SCALE GENOMIC DNA]</scope>
</reference>
<dbReference type="AlphaFoldDB" id="A0A4Y2IAB3"/>
<proteinExistence type="predicted"/>
<keyword evidence="2" id="KW-1185">Reference proteome</keyword>
<comment type="caution">
    <text evidence="1">The sequence shown here is derived from an EMBL/GenBank/DDBJ whole genome shotgun (WGS) entry which is preliminary data.</text>
</comment>
<gene>
    <name evidence="1" type="ORF">AVEN_113385_1</name>
</gene>